<dbReference type="SUPFAM" id="SSF81901">
    <property type="entry name" value="HCP-like"/>
    <property type="match status" value="1"/>
</dbReference>
<comment type="catalytic activity">
    <reaction evidence="1">
        <text>a beta-lactam + H2O = a substituted beta-amino acid</text>
        <dbReference type="Rhea" id="RHEA:20401"/>
        <dbReference type="ChEBI" id="CHEBI:15377"/>
        <dbReference type="ChEBI" id="CHEBI:35627"/>
        <dbReference type="ChEBI" id="CHEBI:140347"/>
        <dbReference type="EC" id="3.5.2.6"/>
    </reaction>
</comment>
<keyword evidence="6" id="KW-0802">TPR repeat</keyword>
<dbReference type="InterPro" id="IPR006597">
    <property type="entry name" value="Sel1-like"/>
</dbReference>
<dbReference type="InterPro" id="IPR040239">
    <property type="entry name" value="HcpB-like"/>
</dbReference>
<keyword evidence="4" id="KW-0677">Repeat</keyword>
<dbReference type="SMART" id="SM00671">
    <property type="entry name" value="SEL1"/>
    <property type="match status" value="1"/>
</dbReference>
<dbReference type="PANTHER" id="PTHR13891">
    <property type="entry name" value="CYTOCHROME C OXIDASE ASSEMBLY FACTOR 7"/>
    <property type="match status" value="1"/>
</dbReference>
<sequence>MRSAVVAILAGFILAGCLQKFPAPITTKPDQIEVTQDEIEAKINIFYNDCTNLKEPSKCKRLADGIYKSGDFKSAAIAYDMICYGFQYIPACKQLADMFVYGDGVTKDIDTAITIYQIACNNGDNNSCDLAKNLRVQNGKK</sequence>
<dbReference type="PROSITE" id="PS51257">
    <property type="entry name" value="PROKAR_LIPOPROTEIN"/>
    <property type="match status" value="1"/>
</dbReference>
<evidence type="ECO:0000313" key="10">
    <source>
        <dbReference type="Proteomes" id="UP000194260"/>
    </source>
</evidence>
<evidence type="ECO:0000256" key="7">
    <source>
        <dbReference type="ARBA" id="ARBA00023157"/>
    </source>
</evidence>
<evidence type="ECO:0000313" key="9">
    <source>
        <dbReference type="EMBL" id="ARR01059.1"/>
    </source>
</evidence>
<comment type="similarity">
    <text evidence="2">Belongs to the hcp beta-lactamase family.</text>
</comment>
<evidence type="ECO:0000256" key="2">
    <source>
        <dbReference type="ARBA" id="ARBA00008486"/>
    </source>
</evidence>
<accession>A0A1X9SY65</accession>
<dbReference type="KEGG" id="camy:CSUIS_1263"/>
<keyword evidence="8" id="KW-0046">Antibiotic resistance</keyword>
<dbReference type="Gene3D" id="1.25.40.10">
    <property type="entry name" value="Tetratricopeptide repeat domain"/>
    <property type="match status" value="1"/>
</dbReference>
<evidence type="ECO:0000256" key="8">
    <source>
        <dbReference type="ARBA" id="ARBA00023251"/>
    </source>
</evidence>
<evidence type="ECO:0000256" key="4">
    <source>
        <dbReference type="ARBA" id="ARBA00022737"/>
    </source>
</evidence>
<dbReference type="EMBL" id="CP018789">
    <property type="protein sequence ID" value="ARR01059.1"/>
    <property type="molecule type" value="Genomic_DNA"/>
</dbReference>
<dbReference type="Proteomes" id="UP000194260">
    <property type="component" value="Chromosome"/>
</dbReference>
<dbReference type="STRING" id="1660073.CSUIS_1263"/>
<dbReference type="PANTHER" id="PTHR13891:SF1">
    <property type="entry name" value="CYTOCHROME C OXIDASE ASSEMBLY FACTOR 7"/>
    <property type="match status" value="1"/>
</dbReference>
<dbReference type="InterPro" id="IPR011990">
    <property type="entry name" value="TPR-like_helical_dom_sf"/>
</dbReference>
<dbReference type="AlphaFoldDB" id="A0A1X9SY65"/>
<dbReference type="EC" id="3.5.2.6" evidence="3"/>
<gene>
    <name evidence="9" type="ORF">CSUIS_1263</name>
</gene>
<dbReference type="GO" id="GO:0046677">
    <property type="term" value="P:response to antibiotic"/>
    <property type="evidence" value="ECO:0007669"/>
    <property type="project" value="UniProtKB-KW"/>
</dbReference>
<reference evidence="10" key="1">
    <citation type="journal article" date="2017" name="Genome Biol. Evol.">
        <title>Comparative Genomic Analysis Identifies a Campylobacter Clade Deficient in Selenium Metabolism.</title>
        <authorList>
            <person name="Miller W.G."/>
            <person name="Yee E."/>
            <person name="Lopes B.S."/>
            <person name="Chapman M.H."/>
            <person name="Huynh S."/>
            <person name="Bono J.L."/>
            <person name="Parker C.T."/>
            <person name="Strachan N.J.C."/>
            <person name="Forbes K.J."/>
        </authorList>
    </citation>
    <scope>NUCLEOTIDE SEQUENCE [LARGE SCALE GENOMIC DNA]</scope>
    <source>
        <strain evidence="10">RM6137</strain>
    </source>
</reference>
<protein>
    <recommendedName>
        <fullName evidence="3">beta-lactamase</fullName>
        <ecNumber evidence="3">3.5.2.6</ecNumber>
    </recommendedName>
</protein>
<organism evidence="9 10">
    <name type="scientific">Campylobacter porcelli</name>
    <dbReference type="NCBI Taxonomy" id="1660073"/>
    <lineage>
        <taxon>Bacteria</taxon>
        <taxon>Pseudomonadati</taxon>
        <taxon>Campylobacterota</taxon>
        <taxon>Epsilonproteobacteria</taxon>
        <taxon>Campylobacterales</taxon>
        <taxon>Campylobacteraceae</taxon>
        <taxon>Campylobacter</taxon>
    </lineage>
</organism>
<evidence type="ECO:0000256" key="3">
    <source>
        <dbReference type="ARBA" id="ARBA00012865"/>
    </source>
</evidence>
<evidence type="ECO:0000256" key="1">
    <source>
        <dbReference type="ARBA" id="ARBA00001526"/>
    </source>
</evidence>
<dbReference type="RefSeq" id="WP_086298011.1">
    <property type="nucleotide sequence ID" value="NZ_CP018789.1"/>
</dbReference>
<dbReference type="GO" id="GO:0008800">
    <property type="term" value="F:beta-lactamase activity"/>
    <property type="evidence" value="ECO:0007669"/>
    <property type="project" value="UniProtKB-EC"/>
</dbReference>
<evidence type="ECO:0000256" key="5">
    <source>
        <dbReference type="ARBA" id="ARBA00022801"/>
    </source>
</evidence>
<proteinExistence type="inferred from homology"/>
<keyword evidence="7" id="KW-1015">Disulfide bond</keyword>
<evidence type="ECO:0000256" key="6">
    <source>
        <dbReference type="ARBA" id="ARBA00022803"/>
    </source>
</evidence>
<keyword evidence="5" id="KW-0378">Hydrolase</keyword>
<name>A0A1X9SY65_9BACT</name>